<dbReference type="PANTHER" id="PTHR34512:SF30">
    <property type="entry name" value="OUTER MEMBRANE PROTEIN ASSEMBLY FACTOR BAMB"/>
    <property type="match status" value="1"/>
</dbReference>
<gene>
    <name evidence="2" type="ORF">A2Y62_14375</name>
</gene>
<reference evidence="2 3" key="1">
    <citation type="journal article" date="2016" name="Nat. Commun.">
        <title>Thousands of microbial genomes shed light on interconnected biogeochemical processes in an aquifer system.</title>
        <authorList>
            <person name="Anantharaman K."/>
            <person name="Brown C.T."/>
            <person name="Hug L.A."/>
            <person name="Sharon I."/>
            <person name="Castelle C.J."/>
            <person name="Probst A.J."/>
            <person name="Thomas B.C."/>
            <person name="Singh A."/>
            <person name="Wilkins M.J."/>
            <person name="Karaoz U."/>
            <person name="Brodie E.L."/>
            <person name="Williams K.H."/>
            <person name="Hubbard S.S."/>
            <person name="Banfield J.F."/>
        </authorList>
    </citation>
    <scope>NUCLEOTIDE SEQUENCE [LARGE SCALE GENOMIC DNA]</scope>
</reference>
<evidence type="ECO:0000313" key="2">
    <source>
        <dbReference type="EMBL" id="OGF65009.1"/>
    </source>
</evidence>
<organism evidence="2 3">
    <name type="scientific">Candidatus Fischerbacteria bacterium RBG_13_37_8</name>
    <dbReference type="NCBI Taxonomy" id="1817863"/>
    <lineage>
        <taxon>Bacteria</taxon>
        <taxon>Candidatus Fischeribacteriota</taxon>
    </lineage>
</organism>
<accession>A0A1F5VNL8</accession>
<dbReference type="STRING" id="1817863.A2Y62_14375"/>
<dbReference type="Gene3D" id="2.130.10.10">
    <property type="entry name" value="YVTN repeat-like/Quinoprotein amine dehydrogenase"/>
    <property type="match status" value="1"/>
</dbReference>
<evidence type="ECO:0000259" key="1">
    <source>
        <dbReference type="Pfam" id="PF13360"/>
    </source>
</evidence>
<protein>
    <recommendedName>
        <fullName evidence="1">Pyrrolo-quinoline quinone repeat domain-containing protein</fullName>
    </recommendedName>
</protein>
<dbReference type="SUPFAM" id="SSF50998">
    <property type="entry name" value="Quinoprotein alcohol dehydrogenase-like"/>
    <property type="match status" value="2"/>
</dbReference>
<dbReference type="Gene3D" id="2.40.10.480">
    <property type="match status" value="1"/>
</dbReference>
<dbReference type="PANTHER" id="PTHR34512">
    <property type="entry name" value="CELL SURFACE PROTEIN"/>
    <property type="match status" value="1"/>
</dbReference>
<dbReference type="Proteomes" id="UP000178943">
    <property type="component" value="Unassembled WGS sequence"/>
</dbReference>
<dbReference type="InterPro" id="IPR015943">
    <property type="entry name" value="WD40/YVTN_repeat-like_dom_sf"/>
</dbReference>
<proteinExistence type="predicted"/>
<dbReference type="EMBL" id="MFGW01000122">
    <property type="protein sequence ID" value="OGF65009.1"/>
    <property type="molecule type" value="Genomic_DNA"/>
</dbReference>
<name>A0A1F5VNL8_9BACT</name>
<evidence type="ECO:0000313" key="3">
    <source>
        <dbReference type="Proteomes" id="UP000178943"/>
    </source>
</evidence>
<dbReference type="AlphaFoldDB" id="A0A1F5VNL8"/>
<dbReference type="Pfam" id="PF13360">
    <property type="entry name" value="PQQ_2"/>
    <property type="match status" value="2"/>
</dbReference>
<comment type="caution">
    <text evidence="2">The sequence shown here is derived from an EMBL/GenBank/DDBJ whole genome shotgun (WGS) entry which is preliminary data.</text>
</comment>
<feature type="domain" description="Pyrrolo-quinoline quinone repeat" evidence="1">
    <location>
        <begin position="215"/>
        <end position="330"/>
    </location>
</feature>
<dbReference type="InterPro" id="IPR018391">
    <property type="entry name" value="PQQ_b-propeller_rpt"/>
</dbReference>
<feature type="domain" description="Pyrrolo-quinoline quinone repeat" evidence="1">
    <location>
        <begin position="62"/>
        <end position="211"/>
    </location>
</feature>
<sequence length="393" mass="44662">MKILHGSFLVIIILLCLSNVYTQDNSAPPLKKIWEFNNDEQFSHFIIRHNTLYYSTLNSFGAIDINTGSLLWKKQITEGYSGTYIASDERNLYVTTGDGRLIVYDINTFEQLWGRPIRTQIGSMAIIGNKLICIINDGILSAINTETHDLIWKADLKILARSKRAPKHLRMSIEPIIKQNSLIISTYTGEIMALNPATGIFQWHNKLCEPDERCWATGMTVSENKLFFTRNTGGIVALHFHNGRVAWEFSLKYYTMAPVLSENNMVIMTARNGYLYTFNATDGRLLWLHNVSKHLYPMISPPVVHKGIIYLTAEEKLFAFDGAGRQLWEWDSGENLDGHRIVMLRDGMILSGTTAFYRFSTGQPAPLPPCSPEHDVLASFAWRCHYESRVSGT</sequence>
<dbReference type="InterPro" id="IPR011047">
    <property type="entry name" value="Quinoprotein_ADH-like_sf"/>
</dbReference>
<dbReference type="SMART" id="SM00564">
    <property type="entry name" value="PQQ"/>
    <property type="match status" value="7"/>
</dbReference>
<dbReference type="InterPro" id="IPR002372">
    <property type="entry name" value="PQQ_rpt_dom"/>
</dbReference>